<dbReference type="STRING" id="502025.Hoch_0056"/>
<gene>
    <name evidence="3" type="ordered locus">Hoch_0056</name>
</gene>
<feature type="region of interest" description="Disordered" evidence="1">
    <location>
        <begin position="24"/>
        <end position="45"/>
    </location>
</feature>
<dbReference type="RefSeq" id="WP_012825325.1">
    <property type="nucleotide sequence ID" value="NC_013440.1"/>
</dbReference>
<dbReference type="InterPro" id="IPR045794">
    <property type="entry name" value="Trypco1"/>
</dbReference>
<dbReference type="Proteomes" id="UP000001880">
    <property type="component" value="Chromosome"/>
</dbReference>
<dbReference type="AlphaFoldDB" id="D0LGF2"/>
<evidence type="ECO:0000259" key="2">
    <source>
        <dbReference type="Pfam" id="PF19493"/>
    </source>
</evidence>
<dbReference type="NCBIfam" id="NF041216">
    <property type="entry name" value="CU044_2847_fam"/>
    <property type="match status" value="1"/>
</dbReference>
<dbReference type="Pfam" id="PF19493">
    <property type="entry name" value="Trypco1"/>
    <property type="match status" value="1"/>
</dbReference>
<sequence>MRVPVKTHAGTTFFVEVDAAAPDAPSAPGLPDASDASELAPDGAAMGAPRIDTALFARAVEVVQSVSQDLSEGLLATEPRPSSVELALDLGFDAQGNVWIFRGGAKASLKLTLRWNLPPSDGGDGSGGTGGTGAGGGA</sequence>
<reference evidence="3 4" key="1">
    <citation type="journal article" date="2010" name="Stand. Genomic Sci.">
        <title>Complete genome sequence of Haliangium ochraceum type strain (SMP-2).</title>
        <authorList>
            <consortium name="US DOE Joint Genome Institute (JGI-PGF)"/>
            <person name="Ivanova N."/>
            <person name="Daum C."/>
            <person name="Lang E."/>
            <person name="Abt B."/>
            <person name="Kopitz M."/>
            <person name="Saunders E."/>
            <person name="Lapidus A."/>
            <person name="Lucas S."/>
            <person name="Glavina Del Rio T."/>
            <person name="Nolan M."/>
            <person name="Tice H."/>
            <person name="Copeland A."/>
            <person name="Cheng J.F."/>
            <person name="Chen F."/>
            <person name="Bruce D."/>
            <person name="Goodwin L."/>
            <person name="Pitluck S."/>
            <person name="Mavromatis K."/>
            <person name="Pati A."/>
            <person name="Mikhailova N."/>
            <person name="Chen A."/>
            <person name="Palaniappan K."/>
            <person name="Land M."/>
            <person name="Hauser L."/>
            <person name="Chang Y.J."/>
            <person name="Jeffries C.D."/>
            <person name="Detter J.C."/>
            <person name="Brettin T."/>
            <person name="Rohde M."/>
            <person name="Goker M."/>
            <person name="Bristow J."/>
            <person name="Markowitz V."/>
            <person name="Eisen J.A."/>
            <person name="Hugenholtz P."/>
            <person name="Kyrpides N.C."/>
            <person name="Klenk H.P."/>
        </authorList>
    </citation>
    <scope>NUCLEOTIDE SEQUENCE [LARGE SCALE GENOMIC DNA]</scope>
    <source>
        <strain evidence="4">DSM 14365 / CIP 107738 / JCM 11303 / AJ 13395 / SMP-2</strain>
    </source>
</reference>
<evidence type="ECO:0000313" key="4">
    <source>
        <dbReference type="Proteomes" id="UP000001880"/>
    </source>
</evidence>
<evidence type="ECO:0000313" key="3">
    <source>
        <dbReference type="EMBL" id="ACY12698.1"/>
    </source>
</evidence>
<name>D0LGF2_HALO1</name>
<feature type="compositionally biased region" description="Gly residues" evidence="1">
    <location>
        <begin position="122"/>
        <end position="138"/>
    </location>
</feature>
<feature type="compositionally biased region" description="Low complexity" evidence="1">
    <location>
        <begin position="24"/>
        <end position="37"/>
    </location>
</feature>
<proteinExistence type="predicted"/>
<feature type="region of interest" description="Disordered" evidence="1">
    <location>
        <begin position="117"/>
        <end position="138"/>
    </location>
</feature>
<evidence type="ECO:0000256" key="1">
    <source>
        <dbReference type="SAM" id="MobiDB-lite"/>
    </source>
</evidence>
<protein>
    <recommendedName>
        <fullName evidence="2">Trypsin-co-occurring domain-containing protein</fullName>
    </recommendedName>
</protein>
<dbReference type="HOGENOM" id="CLU_1852395_0_0_7"/>
<dbReference type="KEGG" id="hoh:Hoch_0056"/>
<dbReference type="EMBL" id="CP001804">
    <property type="protein sequence ID" value="ACY12698.1"/>
    <property type="molecule type" value="Genomic_DNA"/>
</dbReference>
<dbReference type="OrthoDB" id="7869153at2"/>
<accession>D0LGF2</accession>
<organism evidence="3 4">
    <name type="scientific">Haliangium ochraceum (strain DSM 14365 / JCM 11303 / SMP-2)</name>
    <dbReference type="NCBI Taxonomy" id="502025"/>
    <lineage>
        <taxon>Bacteria</taxon>
        <taxon>Pseudomonadati</taxon>
        <taxon>Myxococcota</taxon>
        <taxon>Polyangia</taxon>
        <taxon>Haliangiales</taxon>
        <taxon>Kofleriaceae</taxon>
        <taxon>Haliangium</taxon>
    </lineage>
</organism>
<feature type="domain" description="Trypsin-co-occurring" evidence="2">
    <location>
        <begin position="7"/>
        <end position="116"/>
    </location>
</feature>
<keyword evidence="4" id="KW-1185">Reference proteome</keyword>